<evidence type="ECO:0000256" key="1">
    <source>
        <dbReference type="SAM" id="SignalP"/>
    </source>
</evidence>
<feature type="chain" id="PRO_5020906985" description="VWFA domain-containing protein" evidence="1">
    <location>
        <begin position="19"/>
        <end position="310"/>
    </location>
</feature>
<dbReference type="SUPFAM" id="SSF53300">
    <property type="entry name" value="vWA-like"/>
    <property type="match status" value="1"/>
</dbReference>
<reference evidence="3 4" key="1">
    <citation type="submission" date="2018-11" db="EMBL/GenBank/DDBJ databases">
        <authorList>
            <person name="Mardanov A.V."/>
            <person name="Ravin N.V."/>
            <person name="Dedysh S.N."/>
        </authorList>
    </citation>
    <scope>NUCLEOTIDE SEQUENCE [LARGE SCALE GENOMIC DNA]</scope>
    <source>
        <strain evidence="3 4">AF10</strain>
    </source>
</reference>
<dbReference type="InterPro" id="IPR002035">
    <property type="entry name" value="VWF_A"/>
</dbReference>
<keyword evidence="1" id="KW-0732">Signal</keyword>
<comment type="caution">
    <text evidence="3">The sequence shown here is derived from an EMBL/GenBank/DDBJ whole genome shotgun (WGS) entry which is preliminary data.</text>
</comment>
<feature type="domain" description="VWFA" evidence="2">
    <location>
        <begin position="76"/>
        <end position="271"/>
    </location>
</feature>
<protein>
    <recommendedName>
        <fullName evidence="2">VWFA domain-containing protein</fullName>
    </recommendedName>
</protein>
<dbReference type="OrthoDB" id="109325at2"/>
<dbReference type="Pfam" id="PF00092">
    <property type="entry name" value="VWA"/>
    <property type="match status" value="1"/>
</dbReference>
<evidence type="ECO:0000313" key="4">
    <source>
        <dbReference type="Proteomes" id="UP000289437"/>
    </source>
</evidence>
<dbReference type="InterPro" id="IPR017802">
    <property type="entry name" value="VWFA-rel_acidobac-type"/>
</dbReference>
<reference evidence="4" key="2">
    <citation type="submission" date="2019-02" db="EMBL/GenBank/DDBJ databases">
        <title>Granulicella sibirica sp. nov., a psychrotolerant acidobacterium isolated from an organic soil layer in forested tundra, West Siberia.</title>
        <authorList>
            <person name="Oshkin I.Y."/>
            <person name="Kulichevskaya I.S."/>
            <person name="Rijpstra W.I.C."/>
            <person name="Sinninghe Damste J.S."/>
            <person name="Rakitin A.L."/>
            <person name="Ravin N.V."/>
            <person name="Dedysh S.N."/>
        </authorList>
    </citation>
    <scope>NUCLEOTIDE SEQUENCE [LARGE SCALE GENOMIC DNA]</scope>
    <source>
        <strain evidence="4">AF10</strain>
    </source>
</reference>
<dbReference type="Gene3D" id="3.40.50.410">
    <property type="entry name" value="von Willebrand factor, type A domain"/>
    <property type="match status" value="1"/>
</dbReference>
<gene>
    <name evidence="3" type="ORF">GRAN_4281</name>
</gene>
<dbReference type="RefSeq" id="WP_128914836.1">
    <property type="nucleotide sequence ID" value="NZ_RDSM01000003.1"/>
</dbReference>
<keyword evidence="4" id="KW-1185">Reference proteome</keyword>
<sequence length="310" mass="34444">MRILGLALFAVLALPASAQDFPPLKVETHLIDSTVSIRDAGGGLVHDVTMTDLSVVEDGIPQTIRYFAPAEHLPLSIGLIIDASGSQEKFIKDHERDIAEFLRQVLTPEDRAFALCFGNHLRLVSDWTSDGPAITSALRRYDKSKGDFPELGPKEDREQGTALNDAVYFSTTERMAGIHQRRKVLLVFSDGQENSSEHDLIDTIEAAQNADVLVYAIRYTELEHGKMNARDLYGMRELDHLTAQSGGKSYDSHAMKVSQAFAEISGELRSLYAVGYYSTNREHDGSFRKVVLQSKRPGLVLRARAGYYAR</sequence>
<organism evidence="3 4">
    <name type="scientific">Granulicella sibirica</name>
    <dbReference type="NCBI Taxonomy" id="2479048"/>
    <lineage>
        <taxon>Bacteria</taxon>
        <taxon>Pseudomonadati</taxon>
        <taxon>Acidobacteriota</taxon>
        <taxon>Terriglobia</taxon>
        <taxon>Terriglobales</taxon>
        <taxon>Acidobacteriaceae</taxon>
        <taxon>Granulicella</taxon>
    </lineage>
</organism>
<dbReference type="Proteomes" id="UP000289437">
    <property type="component" value="Unassembled WGS sequence"/>
</dbReference>
<dbReference type="EMBL" id="RDSM01000003">
    <property type="protein sequence ID" value="RXH55177.1"/>
    <property type="molecule type" value="Genomic_DNA"/>
</dbReference>
<accession>A0A4Q0SWK9</accession>
<dbReference type="NCBIfam" id="TIGR03436">
    <property type="entry name" value="acidobact_VWFA"/>
    <property type="match status" value="1"/>
</dbReference>
<dbReference type="InterPro" id="IPR036465">
    <property type="entry name" value="vWFA_dom_sf"/>
</dbReference>
<dbReference type="PROSITE" id="PS50234">
    <property type="entry name" value="VWFA"/>
    <property type="match status" value="1"/>
</dbReference>
<dbReference type="AlphaFoldDB" id="A0A4Q0SWK9"/>
<proteinExistence type="predicted"/>
<evidence type="ECO:0000259" key="2">
    <source>
        <dbReference type="PROSITE" id="PS50234"/>
    </source>
</evidence>
<dbReference type="CDD" id="cd00198">
    <property type="entry name" value="vWFA"/>
    <property type="match status" value="1"/>
</dbReference>
<name>A0A4Q0SWK9_9BACT</name>
<evidence type="ECO:0000313" key="3">
    <source>
        <dbReference type="EMBL" id="RXH55177.1"/>
    </source>
</evidence>
<feature type="signal peptide" evidence="1">
    <location>
        <begin position="1"/>
        <end position="18"/>
    </location>
</feature>